<sequence length="153" mass="16174">MAGIDFDTIAGTKLYIADGAPTVTEGAGAAAAFALLTWVEFSGLTSIGSVEGREYSMATLSTVGDAQDREKKGSFKLPNAEFEFAWLPDDAGQILAKAASKNYTVPSFKLVDQDLGINYFTAQVSTFKRNGGTSNDALKGSTTLLRQTDTVTV</sequence>
<name>A0A2D2DTG6_9BURK</name>
<dbReference type="Gene3D" id="4.10.410.40">
    <property type="match status" value="1"/>
</dbReference>
<keyword evidence="2" id="KW-1185">Reference proteome</keyword>
<reference evidence="1" key="1">
    <citation type="submission" date="2017-10" db="EMBL/GenBank/DDBJ databases">
        <title>Massilia psychrophilum sp. nov., a novel purple-pigmented bacterium isolated from Tianshan glacier, Xinjiang Municipality, China.</title>
        <authorList>
            <person name="Wang H."/>
        </authorList>
    </citation>
    <scope>NUCLEOTIDE SEQUENCE [LARGE SCALE GENOMIC DNA]</scope>
    <source>
        <strain evidence="1">B2</strain>
    </source>
</reference>
<protein>
    <recommendedName>
        <fullName evidence="3">Phage tail protein</fullName>
    </recommendedName>
</protein>
<dbReference type="AlphaFoldDB" id="A0A2D2DTG6"/>
<dbReference type="Proteomes" id="UP000229897">
    <property type="component" value="Chromosome"/>
</dbReference>
<evidence type="ECO:0008006" key="3">
    <source>
        <dbReference type="Google" id="ProtNLM"/>
    </source>
</evidence>
<evidence type="ECO:0000313" key="1">
    <source>
        <dbReference type="EMBL" id="ATQ78278.1"/>
    </source>
</evidence>
<evidence type="ECO:0000313" key="2">
    <source>
        <dbReference type="Proteomes" id="UP000229897"/>
    </source>
</evidence>
<accession>A0A2D2DTG6</accession>
<dbReference type="OrthoDB" id="8755976at2"/>
<organism evidence="1 2">
    <name type="scientific">Massilia violaceinigra</name>
    <dbReference type="NCBI Taxonomy" id="2045208"/>
    <lineage>
        <taxon>Bacteria</taxon>
        <taxon>Pseudomonadati</taxon>
        <taxon>Pseudomonadota</taxon>
        <taxon>Betaproteobacteria</taxon>
        <taxon>Burkholderiales</taxon>
        <taxon>Oxalobacteraceae</taxon>
        <taxon>Telluria group</taxon>
        <taxon>Massilia</taxon>
    </lineage>
</organism>
<dbReference type="EMBL" id="CP024608">
    <property type="protein sequence ID" value="ATQ78278.1"/>
    <property type="molecule type" value="Genomic_DNA"/>
</dbReference>
<proteinExistence type="predicted"/>
<dbReference type="KEGG" id="mass:CR152_30040"/>
<dbReference type="RefSeq" id="WP_099881155.1">
    <property type="nucleotide sequence ID" value="NZ_CP024608.1"/>
</dbReference>
<gene>
    <name evidence="1" type="ORF">CR152_30040</name>
</gene>